<name>A0ABV6BBS8_9GAMM</name>
<organism evidence="1 2">
    <name type="scientific">Rheinheimera tilapiae</name>
    <dbReference type="NCBI Taxonomy" id="875043"/>
    <lineage>
        <taxon>Bacteria</taxon>
        <taxon>Pseudomonadati</taxon>
        <taxon>Pseudomonadota</taxon>
        <taxon>Gammaproteobacteria</taxon>
        <taxon>Chromatiales</taxon>
        <taxon>Chromatiaceae</taxon>
        <taxon>Rheinheimera</taxon>
    </lineage>
</organism>
<accession>A0ABV6BBS8</accession>
<dbReference type="InterPro" id="IPR022172">
    <property type="entry name" value="DUF3703"/>
</dbReference>
<keyword evidence="2" id="KW-1185">Reference proteome</keyword>
<reference evidence="1 2" key="1">
    <citation type="submission" date="2024-09" db="EMBL/GenBank/DDBJ databases">
        <authorList>
            <person name="Sun Q."/>
            <person name="Mori K."/>
        </authorList>
    </citation>
    <scope>NUCLEOTIDE SEQUENCE [LARGE SCALE GENOMIC DNA]</scope>
    <source>
        <strain evidence="1 2">KCTC 23315</strain>
    </source>
</reference>
<evidence type="ECO:0000313" key="2">
    <source>
        <dbReference type="Proteomes" id="UP001589813"/>
    </source>
</evidence>
<evidence type="ECO:0000313" key="1">
    <source>
        <dbReference type="EMBL" id="MFC0048333.1"/>
    </source>
</evidence>
<gene>
    <name evidence="1" type="ORF">ACFFJP_08530</name>
</gene>
<proteinExistence type="predicted"/>
<dbReference type="Proteomes" id="UP001589813">
    <property type="component" value="Unassembled WGS sequence"/>
</dbReference>
<sequence>MSPVLSSAFLQELAKARHLLAVGDQTQAFRHLERAHILSQAYVWPHVRTHWLMLQLAWQQSDYGAVAGQAIRMLLGALGSAVGRYPLGNTGGSNINMFLHLPIPADLQAVLEQDRLDRFRRR</sequence>
<dbReference type="RefSeq" id="WP_377242423.1">
    <property type="nucleotide sequence ID" value="NZ_JBHLXP010000001.1"/>
</dbReference>
<dbReference type="EMBL" id="JBHLXP010000001">
    <property type="protein sequence ID" value="MFC0048333.1"/>
    <property type="molecule type" value="Genomic_DNA"/>
</dbReference>
<dbReference type="Pfam" id="PF12487">
    <property type="entry name" value="DUF3703"/>
    <property type="match status" value="1"/>
</dbReference>
<comment type="caution">
    <text evidence="1">The sequence shown here is derived from an EMBL/GenBank/DDBJ whole genome shotgun (WGS) entry which is preliminary data.</text>
</comment>
<protein>
    <submittedName>
        <fullName evidence="1">DUF3703 domain-containing protein</fullName>
    </submittedName>
</protein>